<sequence>MLHILSCSLLAVDATLLGIRTCDPGSERIDTNPQQGENGREEDGPNNNDGRRTVLPTHETLEEGVQVDNDPEGKEELPKERTP</sequence>
<reference evidence="3" key="2">
    <citation type="submission" date="2013-04" db="UniProtKB">
        <authorList>
            <consortium name="EnsemblPlants"/>
        </authorList>
    </citation>
    <scope>IDENTIFICATION</scope>
</reference>
<dbReference type="Proteomes" id="UP000006038">
    <property type="component" value="Chromosome 3"/>
</dbReference>
<evidence type="ECO:0000256" key="2">
    <source>
        <dbReference type="SAM" id="SignalP"/>
    </source>
</evidence>
<feature type="chain" id="PRO_5003773013" description="DUF834 domain-containing protein" evidence="2">
    <location>
        <begin position="19"/>
        <end position="83"/>
    </location>
</feature>
<name>J3LTZ2_ORYBR</name>
<protein>
    <recommendedName>
        <fullName evidence="5">DUF834 domain-containing protein</fullName>
    </recommendedName>
</protein>
<evidence type="ECO:0000313" key="4">
    <source>
        <dbReference type="Proteomes" id="UP000006038"/>
    </source>
</evidence>
<evidence type="ECO:0000313" key="3">
    <source>
        <dbReference type="EnsemblPlants" id="OB03G45180.1"/>
    </source>
</evidence>
<feature type="region of interest" description="Disordered" evidence="1">
    <location>
        <begin position="21"/>
        <end position="83"/>
    </location>
</feature>
<reference evidence="3" key="1">
    <citation type="journal article" date="2013" name="Nat. Commun.">
        <title>Whole-genome sequencing of Oryza brachyantha reveals mechanisms underlying Oryza genome evolution.</title>
        <authorList>
            <person name="Chen J."/>
            <person name="Huang Q."/>
            <person name="Gao D."/>
            <person name="Wang J."/>
            <person name="Lang Y."/>
            <person name="Liu T."/>
            <person name="Li B."/>
            <person name="Bai Z."/>
            <person name="Luis Goicoechea J."/>
            <person name="Liang C."/>
            <person name="Chen C."/>
            <person name="Zhang W."/>
            <person name="Sun S."/>
            <person name="Liao Y."/>
            <person name="Zhang X."/>
            <person name="Yang L."/>
            <person name="Song C."/>
            <person name="Wang M."/>
            <person name="Shi J."/>
            <person name="Liu G."/>
            <person name="Liu J."/>
            <person name="Zhou H."/>
            <person name="Zhou W."/>
            <person name="Yu Q."/>
            <person name="An N."/>
            <person name="Chen Y."/>
            <person name="Cai Q."/>
            <person name="Wang B."/>
            <person name="Liu B."/>
            <person name="Min J."/>
            <person name="Huang Y."/>
            <person name="Wu H."/>
            <person name="Li Z."/>
            <person name="Zhang Y."/>
            <person name="Yin Y."/>
            <person name="Song W."/>
            <person name="Jiang J."/>
            <person name="Jackson S.A."/>
            <person name="Wing R.A."/>
            <person name="Wang J."/>
            <person name="Chen M."/>
        </authorList>
    </citation>
    <scope>NUCLEOTIDE SEQUENCE [LARGE SCALE GENOMIC DNA]</scope>
    <source>
        <strain evidence="3">cv. IRGC 101232</strain>
    </source>
</reference>
<feature type="compositionally biased region" description="Basic and acidic residues" evidence="1">
    <location>
        <begin position="71"/>
        <end position="83"/>
    </location>
</feature>
<keyword evidence="2" id="KW-0732">Signal</keyword>
<proteinExistence type="predicted"/>
<evidence type="ECO:0000256" key="1">
    <source>
        <dbReference type="SAM" id="MobiDB-lite"/>
    </source>
</evidence>
<dbReference type="AlphaFoldDB" id="J3LTZ2"/>
<dbReference type="OMA" id="GEDRCKE"/>
<dbReference type="Gramene" id="OB03G45180.1">
    <property type="protein sequence ID" value="OB03G45180.1"/>
    <property type="gene ID" value="OB03G45180"/>
</dbReference>
<evidence type="ECO:0008006" key="5">
    <source>
        <dbReference type="Google" id="ProtNLM"/>
    </source>
</evidence>
<dbReference type="EnsemblPlants" id="OB03G45180.1">
    <property type="protein sequence ID" value="OB03G45180.1"/>
    <property type="gene ID" value="OB03G45180"/>
</dbReference>
<accession>J3LTZ2</accession>
<keyword evidence="4" id="KW-1185">Reference proteome</keyword>
<feature type="signal peptide" evidence="2">
    <location>
        <begin position="1"/>
        <end position="18"/>
    </location>
</feature>
<organism evidence="3">
    <name type="scientific">Oryza brachyantha</name>
    <name type="common">malo sina</name>
    <dbReference type="NCBI Taxonomy" id="4533"/>
    <lineage>
        <taxon>Eukaryota</taxon>
        <taxon>Viridiplantae</taxon>
        <taxon>Streptophyta</taxon>
        <taxon>Embryophyta</taxon>
        <taxon>Tracheophyta</taxon>
        <taxon>Spermatophyta</taxon>
        <taxon>Magnoliopsida</taxon>
        <taxon>Liliopsida</taxon>
        <taxon>Poales</taxon>
        <taxon>Poaceae</taxon>
        <taxon>BOP clade</taxon>
        <taxon>Oryzoideae</taxon>
        <taxon>Oryzeae</taxon>
        <taxon>Oryzinae</taxon>
        <taxon>Oryza</taxon>
    </lineage>
</organism>
<dbReference type="HOGENOM" id="CLU_2546258_0_0_1"/>